<evidence type="ECO:0000256" key="8">
    <source>
        <dbReference type="HAMAP-Rule" id="MF_00440"/>
    </source>
</evidence>
<dbReference type="Pfam" id="PF03477">
    <property type="entry name" value="ATP-cone"/>
    <property type="match status" value="1"/>
</dbReference>
<organism evidence="11 12">
    <name type="scientific">Kushneria aurantia</name>
    <dbReference type="NCBI Taxonomy" id="504092"/>
    <lineage>
        <taxon>Bacteria</taxon>
        <taxon>Pseudomonadati</taxon>
        <taxon>Pseudomonadota</taxon>
        <taxon>Gammaproteobacteria</taxon>
        <taxon>Oceanospirillales</taxon>
        <taxon>Halomonadaceae</taxon>
        <taxon>Kushneria</taxon>
    </lineage>
</organism>
<keyword evidence="7 8" id="KW-0804">Transcription</keyword>
<evidence type="ECO:0000256" key="1">
    <source>
        <dbReference type="ARBA" id="ARBA00022491"/>
    </source>
</evidence>
<dbReference type="InterPro" id="IPR003796">
    <property type="entry name" value="RNR_NrdR-like"/>
</dbReference>
<evidence type="ECO:0000256" key="4">
    <source>
        <dbReference type="ARBA" id="ARBA00022840"/>
    </source>
</evidence>
<dbReference type="EMBL" id="JBHLVX010000009">
    <property type="protein sequence ID" value="MFC0266836.1"/>
    <property type="molecule type" value="Genomic_DNA"/>
</dbReference>
<sequence>MHCPFCGEQDTRVTDSRLVADGDQVRRRRQCLACGERFTTHEAAELVMPRVVKADGSRESFEPAKLRAGMLRALEKRPVASEDIEAAIERIRQRLRARGEREINARAIGEEVMTQLRGLDQIAFIRFASVYRRFQDIDEFRAEIERLSGDLSSEASVARDETGGSPSDER</sequence>
<dbReference type="InterPro" id="IPR055173">
    <property type="entry name" value="NrdR-like_N"/>
</dbReference>
<feature type="compositionally biased region" description="Basic and acidic residues" evidence="9">
    <location>
        <begin position="157"/>
        <end position="170"/>
    </location>
</feature>
<keyword evidence="4 8" id="KW-0067">ATP-binding</keyword>
<name>A0ABV6FZL7_9GAMM</name>
<evidence type="ECO:0000313" key="12">
    <source>
        <dbReference type="Proteomes" id="UP001589814"/>
    </source>
</evidence>
<gene>
    <name evidence="8 11" type="primary">nrdR</name>
    <name evidence="11" type="ORF">ACFFHW_02300</name>
</gene>
<keyword evidence="8" id="KW-0862">Zinc</keyword>
<evidence type="ECO:0000313" key="11">
    <source>
        <dbReference type="EMBL" id="MFC0266836.1"/>
    </source>
</evidence>
<comment type="function">
    <text evidence="8">Negatively regulates transcription of bacterial ribonucleotide reductase nrd genes and operons by binding to NrdR-boxes.</text>
</comment>
<dbReference type="NCBIfam" id="TIGR00244">
    <property type="entry name" value="transcriptional regulator NrdR"/>
    <property type="match status" value="1"/>
</dbReference>
<evidence type="ECO:0000256" key="5">
    <source>
        <dbReference type="ARBA" id="ARBA00023015"/>
    </source>
</evidence>
<evidence type="ECO:0000256" key="2">
    <source>
        <dbReference type="ARBA" id="ARBA00022741"/>
    </source>
</evidence>
<dbReference type="PANTHER" id="PTHR30455">
    <property type="entry name" value="TRANSCRIPTIONAL REPRESSOR NRDR"/>
    <property type="match status" value="1"/>
</dbReference>
<keyword evidence="6 8" id="KW-0238">DNA-binding</keyword>
<dbReference type="Pfam" id="PF22811">
    <property type="entry name" value="Zn_ribbon_NrdR"/>
    <property type="match status" value="1"/>
</dbReference>
<dbReference type="Proteomes" id="UP001589814">
    <property type="component" value="Unassembled WGS sequence"/>
</dbReference>
<comment type="caution">
    <text evidence="11">The sequence shown here is derived from an EMBL/GenBank/DDBJ whole genome shotgun (WGS) entry which is preliminary data.</text>
</comment>
<dbReference type="PROSITE" id="PS51161">
    <property type="entry name" value="ATP_CONE"/>
    <property type="match status" value="1"/>
</dbReference>
<accession>A0ABV6FZL7</accession>
<keyword evidence="1 8" id="KW-0678">Repressor</keyword>
<evidence type="ECO:0000256" key="9">
    <source>
        <dbReference type="SAM" id="MobiDB-lite"/>
    </source>
</evidence>
<keyword evidence="12" id="KW-1185">Reference proteome</keyword>
<evidence type="ECO:0000256" key="6">
    <source>
        <dbReference type="ARBA" id="ARBA00023125"/>
    </source>
</evidence>
<keyword evidence="3 8" id="KW-0863">Zinc-finger</keyword>
<dbReference type="RefSeq" id="WP_026351924.1">
    <property type="nucleotide sequence ID" value="NZ_JBHLVX010000009.1"/>
</dbReference>
<comment type="similarity">
    <text evidence="8">Belongs to the NrdR family.</text>
</comment>
<proteinExistence type="inferred from homology"/>
<protein>
    <recommendedName>
        <fullName evidence="8">Transcriptional repressor NrdR</fullName>
    </recommendedName>
</protein>
<reference evidence="11 12" key="1">
    <citation type="submission" date="2024-09" db="EMBL/GenBank/DDBJ databases">
        <authorList>
            <person name="Sun Q."/>
            <person name="Mori K."/>
        </authorList>
    </citation>
    <scope>NUCLEOTIDE SEQUENCE [LARGE SCALE GENOMIC DNA]</scope>
    <source>
        <strain evidence="11 12">CCM 7415</strain>
    </source>
</reference>
<feature type="region of interest" description="Disordered" evidence="9">
    <location>
        <begin position="149"/>
        <end position="170"/>
    </location>
</feature>
<evidence type="ECO:0000256" key="3">
    <source>
        <dbReference type="ARBA" id="ARBA00022771"/>
    </source>
</evidence>
<evidence type="ECO:0000256" key="7">
    <source>
        <dbReference type="ARBA" id="ARBA00023163"/>
    </source>
</evidence>
<dbReference type="HAMAP" id="MF_00440">
    <property type="entry name" value="NrdR"/>
    <property type="match status" value="1"/>
</dbReference>
<comment type="cofactor">
    <cofactor evidence="8">
        <name>Zn(2+)</name>
        <dbReference type="ChEBI" id="CHEBI:29105"/>
    </cofactor>
    <text evidence="8">Binds 1 zinc ion.</text>
</comment>
<feature type="zinc finger region" evidence="8">
    <location>
        <begin position="3"/>
        <end position="34"/>
    </location>
</feature>
<keyword evidence="8" id="KW-0479">Metal-binding</keyword>
<keyword evidence="5 8" id="KW-0805">Transcription regulation</keyword>
<keyword evidence="2 8" id="KW-0547">Nucleotide-binding</keyword>
<dbReference type="InterPro" id="IPR005144">
    <property type="entry name" value="ATP-cone_dom"/>
</dbReference>
<feature type="domain" description="ATP-cone" evidence="10">
    <location>
        <begin position="49"/>
        <end position="139"/>
    </location>
</feature>
<dbReference type="PANTHER" id="PTHR30455:SF2">
    <property type="entry name" value="TRANSCRIPTIONAL REPRESSOR NRDR"/>
    <property type="match status" value="1"/>
</dbReference>
<evidence type="ECO:0000259" key="10">
    <source>
        <dbReference type="PROSITE" id="PS51161"/>
    </source>
</evidence>